<dbReference type="AlphaFoldDB" id="A0AAF0YEN0"/>
<evidence type="ECO:0000256" key="2">
    <source>
        <dbReference type="SAM" id="SignalP"/>
    </source>
</evidence>
<dbReference type="InterPro" id="IPR001461">
    <property type="entry name" value="Aspartic_peptidase_A1"/>
</dbReference>
<dbReference type="PANTHER" id="PTHR47966">
    <property type="entry name" value="BETA-SITE APP-CLEAVING ENZYME, ISOFORM A-RELATED"/>
    <property type="match status" value="1"/>
</dbReference>
<dbReference type="PRINTS" id="PR00792">
    <property type="entry name" value="PEPSIN"/>
</dbReference>
<gene>
    <name evidence="4" type="primary">PGC_1</name>
    <name evidence="4" type="ORF">LOC62_06G008001</name>
</gene>
<dbReference type="Gene3D" id="2.40.70.10">
    <property type="entry name" value="Acid Proteases"/>
    <property type="match status" value="2"/>
</dbReference>
<protein>
    <submittedName>
        <fullName evidence="4">Gastricsin</fullName>
    </submittedName>
</protein>
<dbReference type="SUPFAM" id="SSF50630">
    <property type="entry name" value="Acid proteases"/>
    <property type="match status" value="1"/>
</dbReference>
<dbReference type="InterPro" id="IPR033121">
    <property type="entry name" value="PEPTIDASE_A1"/>
</dbReference>
<evidence type="ECO:0000259" key="3">
    <source>
        <dbReference type="PROSITE" id="PS51767"/>
    </source>
</evidence>
<dbReference type="RefSeq" id="XP_062630508.1">
    <property type="nucleotide sequence ID" value="XM_062774524.1"/>
</dbReference>
<dbReference type="GO" id="GO:0006508">
    <property type="term" value="P:proteolysis"/>
    <property type="evidence" value="ECO:0007669"/>
    <property type="project" value="InterPro"/>
</dbReference>
<feature type="chain" id="PRO_5041918005" evidence="2">
    <location>
        <begin position="20"/>
        <end position="482"/>
    </location>
</feature>
<keyword evidence="2" id="KW-0732">Signal</keyword>
<feature type="domain" description="Peptidase A1" evidence="3">
    <location>
        <begin position="62"/>
        <end position="403"/>
    </location>
</feature>
<dbReference type="Pfam" id="PF00026">
    <property type="entry name" value="Asp"/>
    <property type="match status" value="1"/>
</dbReference>
<dbReference type="CDD" id="cd05471">
    <property type="entry name" value="pepsin_like"/>
    <property type="match status" value="1"/>
</dbReference>
<reference evidence="4" key="1">
    <citation type="submission" date="2023-10" db="EMBL/GenBank/DDBJ databases">
        <authorList>
            <person name="Noh H."/>
        </authorList>
    </citation>
    <scope>NUCLEOTIDE SEQUENCE</scope>
    <source>
        <strain evidence="4">DUCC4014</strain>
    </source>
</reference>
<proteinExistence type="inferred from homology"/>
<organism evidence="4 5">
    <name type="scientific">Vanrija pseudolonga</name>
    <dbReference type="NCBI Taxonomy" id="143232"/>
    <lineage>
        <taxon>Eukaryota</taxon>
        <taxon>Fungi</taxon>
        <taxon>Dikarya</taxon>
        <taxon>Basidiomycota</taxon>
        <taxon>Agaricomycotina</taxon>
        <taxon>Tremellomycetes</taxon>
        <taxon>Trichosporonales</taxon>
        <taxon>Trichosporonaceae</taxon>
        <taxon>Vanrija</taxon>
    </lineage>
</organism>
<name>A0AAF0YEN0_9TREE</name>
<accession>A0AAF0YEN0</accession>
<sequence>MHAALYVLALVVAAPHAAAFLPRADDGPVHLTLHNTEPRQRGIEADNSAVLRRFGLHRRQGDSLDASLTNHFQQRYSVKVAIGPGLWVYDSGCTPEVCASHSGGFDASTSSSYTLNNRTGLRPGVQFINSYCHGLWGWDTVGIGSSKVPQASPQSAEAYPFCMCPPGIYEPPGVIGFSWPIPNYPDPLWTFLVKDWKDKRFGVYLAHQNETDLVPADPNGGVLTLGGVNNALFTGEINYVPNVAFLGPNHTFWAVMVDSATVGSSTSAQSTLAIVDTGSPLSGVPPAVYRAVYAGVTGMVLFSQQAGINIFPCESAGSVSPLDITLGGVKYTIPAKDLYRTYGTSTSSRLPPGFTPGPSGQICGTQLQLLDPLKHGYDWMFGDVILRNLYQVYQYDPLAIGFARVADGAQAAVAAGATGSSTPTTSAGVGVGGAAGTGFGVDTTQAASNTAAPTATRLPSSARPLLTGASAVLFGVAASLLA</sequence>
<dbReference type="GO" id="GO:0004190">
    <property type="term" value="F:aspartic-type endopeptidase activity"/>
    <property type="evidence" value="ECO:0007669"/>
    <property type="project" value="InterPro"/>
</dbReference>
<dbReference type="Proteomes" id="UP000827549">
    <property type="component" value="Chromosome 6"/>
</dbReference>
<dbReference type="InterPro" id="IPR021109">
    <property type="entry name" value="Peptidase_aspartic_dom_sf"/>
</dbReference>
<comment type="similarity">
    <text evidence="1">Belongs to the peptidase A1 family.</text>
</comment>
<feature type="signal peptide" evidence="2">
    <location>
        <begin position="1"/>
        <end position="19"/>
    </location>
</feature>
<evidence type="ECO:0000313" key="5">
    <source>
        <dbReference type="Proteomes" id="UP000827549"/>
    </source>
</evidence>
<dbReference type="PROSITE" id="PS51767">
    <property type="entry name" value="PEPTIDASE_A1"/>
    <property type="match status" value="1"/>
</dbReference>
<dbReference type="InterPro" id="IPR034164">
    <property type="entry name" value="Pepsin-like_dom"/>
</dbReference>
<dbReference type="GeneID" id="87811171"/>
<dbReference type="EMBL" id="CP086719">
    <property type="protein sequence ID" value="WOO84482.1"/>
    <property type="molecule type" value="Genomic_DNA"/>
</dbReference>
<keyword evidence="5" id="KW-1185">Reference proteome</keyword>
<evidence type="ECO:0000256" key="1">
    <source>
        <dbReference type="ARBA" id="ARBA00007447"/>
    </source>
</evidence>
<dbReference type="PANTHER" id="PTHR47966:SF51">
    <property type="entry name" value="BETA-SITE APP-CLEAVING ENZYME, ISOFORM A-RELATED"/>
    <property type="match status" value="1"/>
</dbReference>
<evidence type="ECO:0000313" key="4">
    <source>
        <dbReference type="EMBL" id="WOO84482.1"/>
    </source>
</evidence>